<sequence>MVEAIILCETIANKRLERSYGDENRKGDHKWWVSDVTKFRADYPEWTYDYDIQKILEEIYEDQMERLASKPTDDELAVA</sequence>
<proteinExistence type="predicted"/>
<dbReference type="EMBL" id="UINC01190963">
    <property type="protein sequence ID" value="SVE05362.1"/>
    <property type="molecule type" value="Genomic_DNA"/>
</dbReference>
<organism evidence="1">
    <name type="scientific">marine metagenome</name>
    <dbReference type="NCBI Taxonomy" id="408172"/>
    <lineage>
        <taxon>unclassified sequences</taxon>
        <taxon>metagenomes</taxon>
        <taxon>ecological metagenomes</taxon>
    </lineage>
</organism>
<evidence type="ECO:0000313" key="1">
    <source>
        <dbReference type="EMBL" id="SVE05362.1"/>
    </source>
</evidence>
<protein>
    <submittedName>
        <fullName evidence="1">Uncharacterized protein</fullName>
    </submittedName>
</protein>
<name>A0A383ACE5_9ZZZZ</name>
<dbReference type="AlphaFoldDB" id="A0A383ACE5"/>
<gene>
    <name evidence="1" type="ORF">METZ01_LOCUS458216</name>
</gene>
<reference evidence="1" key="1">
    <citation type="submission" date="2018-05" db="EMBL/GenBank/DDBJ databases">
        <authorList>
            <person name="Lanie J.A."/>
            <person name="Ng W.-L."/>
            <person name="Kazmierczak K.M."/>
            <person name="Andrzejewski T.M."/>
            <person name="Davidsen T.M."/>
            <person name="Wayne K.J."/>
            <person name="Tettelin H."/>
            <person name="Glass J.I."/>
            <person name="Rusch D."/>
            <person name="Podicherti R."/>
            <person name="Tsui H.-C.T."/>
            <person name="Winkler M.E."/>
        </authorList>
    </citation>
    <scope>NUCLEOTIDE SEQUENCE</scope>
</reference>
<accession>A0A383ACE5</accession>